<keyword evidence="3" id="KW-1185">Reference proteome</keyword>
<comment type="caution">
    <text evidence="2">The sequence shown here is derived from an EMBL/GenBank/DDBJ whole genome shotgun (WGS) entry which is preliminary data.</text>
</comment>
<feature type="region of interest" description="Disordered" evidence="1">
    <location>
        <begin position="264"/>
        <end position="297"/>
    </location>
</feature>
<proteinExistence type="predicted"/>
<organism evidence="2 3">
    <name type="scientific">Symbiodinium microadriaticum</name>
    <name type="common">Dinoflagellate</name>
    <name type="synonym">Zooxanthella microadriatica</name>
    <dbReference type="NCBI Taxonomy" id="2951"/>
    <lineage>
        <taxon>Eukaryota</taxon>
        <taxon>Sar</taxon>
        <taxon>Alveolata</taxon>
        <taxon>Dinophyceae</taxon>
        <taxon>Suessiales</taxon>
        <taxon>Symbiodiniaceae</taxon>
        <taxon>Symbiodinium</taxon>
    </lineage>
</organism>
<feature type="compositionally biased region" description="Acidic residues" evidence="1">
    <location>
        <begin position="275"/>
        <end position="288"/>
    </location>
</feature>
<name>A0A1Q9EMA3_SYMMI</name>
<dbReference type="Proteomes" id="UP000186817">
    <property type="component" value="Unassembled WGS sequence"/>
</dbReference>
<dbReference type="AlphaFoldDB" id="A0A1Q9EMA3"/>
<gene>
    <name evidence="2" type="ORF">AK812_SmicGene7945</name>
</gene>
<accession>A0A1Q9EMA3</accession>
<reference evidence="2 3" key="1">
    <citation type="submission" date="2016-02" db="EMBL/GenBank/DDBJ databases">
        <title>Genome analysis of coral dinoflagellate symbionts highlights evolutionary adaptations to a symbiotic lifestyle.</title>
        <authorList>
            <person name="Aranda M."/>
            <person name="Li Y."/>
            <person name="Liew Y.J."/>
            <person name="Baumgarten S."/>
            <person name="Simakov O."/>
            <person name="Wilson M."/>
            <person name="Piel J."/>
            <person name="Ashoor H."/>
            <person name="Bougouffa S."/>
            <person name="Bajic V.B."/>
            <person name="Ryu T."/>
            <person name="Ravasi T."/>
            <person name="Bayer T."/>
            <person name="Micklem G."/>
            <person name="Kim H."/>
            <person name="Bhak J."/>
            <person name="Lajeunesse T.C."/>
            <person name="Voolstra C.R."/>
        </authorList>
    </citation>
    <scope>NUCLEOTIDE SEQUENCE [LARGE SCALE GENOMIC DNA]</scope>
    <source>
        <strain evidence="2 3">CCMP2467</strain>
    </source>
</reference>
<evidence type="ECO:0000313" key="2">
    <source>
        <dbReference type="EMBL" id="OLQ08527.1"/>
    </source>
</evidence>
<evidence type="ECO:0000256" key="1">
    <source>
        <dbReference type="SAM" id="MobiDB-lite"/>
    </source>
</evidence>
<evidence type="ECO:0000313" key="3">
    <source>
        <dbReference type="Proteomes" id="UP000186817"/>
    </source>
</evidence>
<sequence length="383" mass="41944">MGKAPLAERTTIWEGEEIAYKHPEAIAGDEDKWACALCRGNNGGKTKRTGENGGAEGGGLEGIPEHGARIAGQQMLQEAQEFKANVYQLLCDSCHIWLFGLEEGTGKLPNVIREEGCTAYVRPILPSLVHPEDTVQREESGWWSQTRAGMGSSTCQEGLAQAKEVLGDGVIKLKLIPVDFYLEFIQNDLSCAIDKQIFAGMRNTGPDPASQGQMQRFASKVQLWSFPVAKIGLVSGHFARLLKNNVSCQDHPARYVPPPMPPAGMAHAHQNAAEELAEEEEPEEDPEVGEPKITPARHEVQQEAPATLQDTILMEQMVFQTRRTTDLKECLAGVLATNSEGAGGGKWPDPLEEARFHRRQFVLQKSASHGSQWGRGYEKAPLA</sequence>
<dbReference type="EMBL" id="LSRX01000115">
    <property type="protein sequence ID" value="OLQ08527.1"/>
    <property type="molecule type" value="Genomic_DNA"/>
</dbReference>
<protein>
    <submittedName>
        <fullName evidence="2">Uncharacterized protein</fullName>
    </submittedName>
</protein>